<dbReference type="SUPFAM" id="SSF53067">
    <property type="entry name" value="Actin-like ATPase domain"/>
    <property type="match status" value="2"/>
</dbReference>
<dbReference type="OrthoDB" id="9773403at2"/>
<evidence type="ECO:0000313" key="3">
    <source>
        <dbReference type="Proteomes" id="UP000182660"/>
    </source>
</evidence>
<keyword evidence="3" id="KW-1185">Reference proteome</keyword>
<reference evidence="2 4" key="2">
    <citation type="submission" date="2016-11" db="EMBL/GenBank/DDBJ databases">
        <authorList>
            <person name="Jaros S."/>
            <person name="Januszkiewicz K."/>
            <person name="Wedrychowicz H."/>
        </authorList>
    </citation>
    <scope>NUCLEOTIDE SEQUENCE [LARGE SCALE GENOMIC DNA]</scope>
    <source>
        <strain evidence="2">NVI 5450</strain>
    </source>
</reference>
<dbReference type="EMBL" id="FPLJ01000052">
    <property type="protein sequence ID" value="SGY91874.1"/>
    <property type="molecule type" value="Genomic_DNA"/>
</dbReference>
<dbReference type="Gene3D" id="3.30.1490.300">
    <property type="match status" value="1"/>
</dbReference>
<dbReference type="EMBL" id="FPLD01000066">
    <property type="protein sequence ID" value="SGZ01793.1"/>
    <property type="molecule type" value="Genomic_DNA"/>
</dbReference>
<reference evidence="1 3" key="1">
    <citation type="submission" date="2016-11" db="EMBL/GenBank/DDBJ databases">
        <authorList>
            <person name="Klemetsen T."/>
        </authorList>
    </citation>
    <scope>NUCLEOTIDE SEQUENCE [LARGE SCALE GENOMIC DNA]</scope>
    <source>
        <strain evidence="1">MT 2528</strain>
    </source>
</reference>
<proteinExistence type="predicted"/>
<accession>A0A1K9Z7K0</accession>
<dbReference type="PIRSF" id="PIRSF019169">
    <property type="entry name" value="PilM"/>
    <property type="match status" value="1"/>
</dbReference>
<dbReference type="CDD" id="cd24049">
    <property type="entry name" value="ASKHA_NBD_PilM"/>
    <property type="match status" value="1"/>
</dbReference>
<evidence type="ECO:0000313" key="2">
    <source>
        <dbReference type="EMBL" id="SGZ01793.1"/>
    </source>
</evidence>
<evidence type="ECO:0000313" key="4">
    <source>
        <dbReference type="Proteomes" id="UP000183794"/>
    </source>
</evidence>
<dbReference type="InterPro" id="IPR005883">
    <property type="entry name" value="PilM"/>
</dbReference>
<dbReference type="AlphaFoldDB" id="A0A1K9Z7K0"/>
<dbReference type="Pfam" id="PF11104">
    <property type="entry name" value="PilM_2"/>
    <property type="match status" value="1"/>
</dbReference>
<dbReference type="InterPro" id="IPR043129">
    <property type="entry name" value="ATPase_NBD"/>
</dbReference>
<gene>
    <name evidence="1" type="ORF">MT2528_2267</name>
    <name evidence="2" type="ORF">NVI5450_2467</name>
</gene>
<dbReference type="InterPro" id="IPR050696">
    <property type="entry name" value="FtsA/MreB"/>
</dbReference>
<sequence>MAMIGVDFGSSSVKALALSKRSEHYVVDMVSEVATPKGCVVDHQLQDIEALTNVLQQVRQNFPFRYKQAATAVSGTNVITKIIYVDTDLSGPELEMHIELEAESLIPFPLDEISLDFEILGVNENNPSKHNVLLSATRTESVASLAGCLEENNFIPQVVDVAAHALARSHDLYLRLAELQDDSKVVAAIDIGTNMTIFSMLHQGESIYSRVQNFGGENYTRTISEHYGLKRDEAEKVKLAQNLPMDYDIDVLAPYITACIQQIRRNVQLFTNSGSLQKIDMITLSGGSALIIELAQQVEIELGITTRVANPFAQFDYSEDVEDKARLIANGPRYMVALGLAMRAL</sequence>
<dbReference type="NCBIfam" id="TIGR01175">
    <property type="entry name" value="pilM"/>
    <property type="match status" value="1"/>
</dbReference>
<protein>
    <submittedName>
        <fullName evidence="2">Type IV pilus biogenesis protein PilM</fullName>
    </submittedName>
</protein>
<dbReference type="PANTHER" id="PTHR32432">
    <property type="entry name" value="CELL DIVISION PROTEIN FTSA-RELATED"/>
    <property type="match status" value="1"/>
</dbReference>
<evidence type="ECO:0000313" key="1">
    <source>
        <dbReference type="EMBL" id="SGY91874.1"/>
    </source>
</evidence>
<dbReference type="PANTHER" id="PTHR32432:SF3">
    <property type="entry name" value="ETHANOLAMINE UTILIZATION PROTEIN EUTJ"/>
    <property type="match status" value="1"/>
</dbReference>
<dbReference type="Gene3D" id="3.30.420.40">
    <property type="match status" value="2"/>
</dbReference>
<dbReference type="Proteomes" id="UP000182660">
    <property type="component" value="Unassembled WGS sequence"/>
</dbReference>
<dbReference type="Proteomes" id="UP000183794">
    <property type="component" value="Unassembled WGS sequence"/>
</dbReference>
<organism evidence="2 4">
    <name type="scientific">Moritella viscosa</name>
    <dbReference type="NCBI Taxonomy" id="80854"/>
    <lineage>
        <taxon>Bacteria</taxon>
        <taxon>Pseudomonadati</taxon>
        <taxon>Pseudomonadota</taxon>
        <taxon>Gammaproteobacteria</taxon>
        <taxon>Alteromonadales</taxon>
        <taxon>Moritellaceae</taxon>
        <taxon>Moritella</taxon>
    </lineage>
</organism>
<name>A0A1K9Z7K0_9GAMM</name>